<accession>A0ABQ3WY99</accession>
<reference evidence="1" key="1">
    <citation type="submission" date="2021-01" db="EMBL/GenBank/DDBJ databases">
        <title>Whole genome shotgun sequence of Actinoplanes capillaceus NBRC 16408.</title>
        <authorList>
            <person name="Komaki H."/>
            <person name="Tamura T."/>
        </authorList>
    </citation>
    <scope>NUCLEOTIDE SEQUENCE [LARGE SCALE GENOMIC DNA]</scope>
    <source>
        <strain evidence="1">NBRC 16408</strain>
    </source>
</reference>
<gene>
    <name evidence="1" type="ORF">Aca07nite_84720</name>
</gene>
<comment type="caution">
    <text evidence="1">The sequence shown here is derived from an EMBL/GenBank/DDBJ whole genome shotgun (WGS) entry which is preliminary data.</text>
</comment>
<dbReference type="EMBL" id="BOMF01000172">
    <property type="protein sequence ID" value="GID51197.1"/>
    <property type="molecule type" value="Genomic_DNA"/>
</dbReference>
<proteinExistence type="predicted"/>
<name>A0ABQ3WY99_9ACTN</name>
<sequence>MPAGPWLVGPCVGVNTNQPVGQPHLRMANFSERPQRQADSTDWRTVRFLDYTAAAELVATDDFGDVSPVPITVCHLDDGDAGTDGSSDDILTAAVTAMIVARFSSPGDTIVSLGADPILAGTAGAAGCDYRSVTTPADLADLDHVAGRVALIVLRWPPGGHDNRAGHAALADLFAACRMLLNRDGATIVALASDRVADGYQQYNQALILAAMSSGFDLIEHIIAVTGPGADGGQLPPAPVPADLDETQLAIHRHILMFVISGDHRD</sequence>
<evidence type="ECO:0000313" key="1">
    <source>
        <dbReference type="EMBL" id="GID51197.1"/>
    </source>
</evidence>
<evidence type="ECO:0008006" key="2">
    <source>
        <dbReference type="Google" id="ProtNLM"/>
    </source>
</evidence>
<organism evidence="1">
    <name type="scientific">Actinoplanes campanulatus</name>
    <dbReference type="NCBI Taxonomy" id="113559"/>
    <lineage>
        <taxon>Bacteria</taxon>
        <taxon>Bacillati</taxon>
        <taxon>Actinomycetota</taxon>
        <taxon>Actinomycetes</taxon>
        <taxon>Micromonosporales</taxon>
        <taxon>Micromonosporaceae</taxon>
        <taxon>Actinoplanes</taxon>
    </lineage>
</organism>
<protein>
    <recommendedName>
        <fullName evidence="2">S-adenosyl methyltransferase</fullName>
    </recommendedName>
</protein>